<dbReference type="NCBIfam" id="TIGR01643">
    <property type="entry name" value="YD_repeat_2x"/>
    <property type="match status" value="7"/>
</dbReference>
<comment type="caution">
    <text evidence="6">The sequence shown here is derived from an EMBL/GenBank/DDBJ whole genome shotgun (WGS) entry which is preliminary data.</text>
</comment>
<proteinExistence type="predicted"/>
<dbReference type="Pfam" id="PF20148">
    <property type="entry name" value="DUF6531"/>
    <property type="match status" value="1"/>
</dbReference>
<evidence type="ECO:0000259" key="4">
    <source>
        <dbReference type="Pfam" id="PF20148"/>
    </source>
</evidence>
<evidence type="ECO:0000313" key="6">
    <source>
        <dbReference type="EMBL" id="SAK96404.1"/>
    </source>
</evidence>
<accession>A0A158DP85</accession>
<reference evidence="6" key="1">
    <citation type="submission" date="2016-01" db="EMBL/GenBank/DDBJ databases">
        <authorList>
            <person name="Peeters C."/>
        </authorList>
    </citation>
    <scope>NUCLEOTIDE SEQUENCE [LARGE SCALE GENOMIC DNA]</scope>
    <source>
        <strain evidence="6">LMG 29326</strain>
    </source>
</reference>
<feature type="compositionally biased region" description="Polar residues" evidence="2">
    <location>
        <begin position="1"/>
        <end position="15"/>
    </location>
</feature>
<dbReference type="Pfam" id="PF05593">
    <property type="entry name" value="RHS_repeat"/>
    <property type="match status" value="1"/>
</dbReference>
<dbReference type="InterPro" id="IPR001826">
    <property type="entry name" value="RHS"/>
</dbReference>
<dbReference type="NCBIfam" id="TIGR03696">
    <property type="entry name" value="Rhs_assc_core"/>
    <property type="match status" value="1"/>
</dbReference>
<dbReference type="InterPro" id="IPR006530">
    <property type="entry name" value="YD"/>
</dbReference>
<protein>
    <submittedName>
        <fullName evidence="6">Rhs family protein</fullName>
    </submittedName>
</protein>
<feature type="domain" description="DUF6531" evidence="4">
    <location>
        <begin position="204"/>
        <end position="278"/>
    </location>
</feature>
<name>A0A158DP85_9BURK</name>
<evidence type="ECO:0000259" key="5">
    <source>
        <dbReference type="Pfam" id="PF25023"/>
    </source>
</evidence>
<dbReference type="Gene3D" id="2.180.10.10">
    <property type="entry name" value="RHS repeat-associated core"/>
    <property type="match status" value="3"/>
</dbReference>
<evidence type="ECO:0000256" key="2">
    <source>
        <dbReference type="SAM" id="MobiDB-lite"/>
    </source>
</evidence>
<dbReference type="RefSeq" id="WP_143750122.1">
    <property type="nucleotide sequence ID" value="NZ_FCOB02000034.1"/>
</dbReference>
<dbReference type="PANTHER" id="PTHR32305:SF15">
    <property type="entry name" value="PROTEIN RHSA-RELATED"/>
    <property type="match status" value="1"/>
</dbReference>
<dbReference type="Pfam" id="PF25023">
    <property type="entry name" value="TEN_YD-shell"/>
    <property type="match status" value="1"/>
</dbReference>
<dbReference type="STRING" id="1777144.AWB83_05720"/>
<feature type="domain" description="Teneurin-like YD-shell" evidence="5">
    <location>
        <begin position="615"/>
        <end position="765"/>
    </location>
</feature>
<dbReference type="Pfam" id="PF03527">
    <property type="entry name" value="RHS"/>
    <property type="match status" value="1"/>
</dbReference>
<feature type="compositionally biased region" description="Basic and acidic residues" evidence="2">
    <location>
        <begin position="148"/>
        <end position="182"/>
    </location>
</feature>
<evidence type="ECO:0000256" key="1">
    <source>
        <dbReference type="ARBA" id="ARBA00022737"/>
    </source>
</evidence>
<dbReference type="PANTHER" id="PTHR32305">
    <property type="match status" value="1"/>
</dbReference>
<dbReference type="InterPro" id="IPR056823">
    <property type="entry name" value="TEN-like_YD-shell"/>
</dbReference>
<evidence type="ECO:0000259" key="3">
    <source>
        <dbReference type="Pfam" id="PF03527"/>
    </source>
</evidence>
<feature type="region of interest" description="Disordered" evidence="2">
    <location>
        <begin position="1"/>
        <end position="43"/>
    </location>
</feature>
<feature type="domain" description="RHS protein conserved region" evidence="3">
    <location>
        <begin position="1140"/>
        <end position="1174"/>
    </location>
</feature>
<dbReference type="InterPro" id="IPR022385">
    <property type="entry name" value="Rhs_assc_core"/>
</dbReference>
<gene>
    <name evidence="6" type="ORF">AWB83_05720</name>
</gene>
<dbReference type="OrthoDB" id="5445630at2"/>
<feature type="region of interest" description="Disordered" evidence="2">
    <location>
        <begin position="148"/>
        <end position="189"/>
    </location>
</feature>
<keyword evidence="1" id="KW-0677">Repeat</keyword>
<keyword evidence="7" id="KW-1185">Reference proteome</keyword>
<organism evidence="6 7">
    <name type="scientific">Caballeronia ptereochthonis</name>
    <dbReference type="NCBI Taxonomy" id="1777144"/>
    <lineage>
        <taxon>Bacteria</taxon>
        <taxon>Pseudomonadati</taxon>
        <taxon>Pseudomonadota</taxon>
        <taxon>Betaproteobacteria</taxon>
        <taxon>Burkholderiales</taxon>
        <taxon>Burkholderiaceae</taxon>
        <taxon>Caballeronia</taxon>
    </lineage>
</organism>
<dbReference type="InterPro" id="IPR050708">
    <property type="entry name" value="T6SS_VgrG/RHS"/>
</dbReference>
<dbReference type="InterPro" id="IPR045351">
    <property type="entry name" value="DUF6531"/>
</dbReference>
<evidence type="ECO:0000313" key="7">
    <source>
        <dbReference type="Proteomes" id="UP000054978"/>
    </source>
</evidence>
<dbReference type="Proteomes" id="UP000054978">
    <property type="component" value="Unassembled WGS sequence"/>
</dbReference>
<sequence length="1395" mass="155297">MSRTKWTPQQVQQWANSNSSSNGSSGGSGNNPGNTIGNPAVGPTINSGPIGTYGLHKGVNLKATDPEWKEHFHEVMDMFGNIPVIGTLFNGINAGVYIAEGNAAGAAEALANTIMDLLPGGGEVASSVKVAEDVGKLAEKSGVKLAEGEAQKVGERVAEKQAEKQAQKQGEKQGEKEAEKQGGQDGGKAVKEPVQACRNSHGVGHPVNPVTGAKFLSAGEDLDFELPARLPLPWQRSYFSDLAIDVGLGQGWTLPFSQSLKRVGDTLTLVDAQGHNIRLPMPGAGDPRFVMGTGYRVCGEANGRYRVTSANSSMHYLFGPVTVSVDDPVGRRACHLPLLGIEDRHGNHVRLLYDDAVLPVSIHDSSGRVLELQYEALPIPDSTAVWRLQCVTLGTKVLVSYEYSREGDLIRVRDSEGRATREYRYINHILTEHSQPGALIARYEYDLHTPQGRVLRIDTNLMQTWQFRYLQGKTEVTDPMGQTSCYLFNDQLAIVGHVDAAGNETKFDVDASGQTVRSVDSCGRMRDATYDRWGNRTSLMDAAGERVEIQHHPLWQRPVAVTDPLGTTTRYEYDASGNLSRATNALGHVTTFGYDSRGALTRITDAQGKRRRLEYDERGQLIAYTDCADQTTRYGWDEYGRLRFVTNAIGETTRHWYDLRGRLLKIQHPDGSSAELTRDAHGRVVSYTDPLGATTRWERSADGRPVVRIDALGHRVHYRYDAARRLTELINENGARYQFAYDAVGRLIEEVGFDGRLVRYRYDPSGYPSEKLDFGARRCSSIGHCDGDAEIRTRYERDRAGRIVATVRTRARDERVERTTWRYDAAGRLIEACNDCSRLERIFDAVGQLVTETVHVLGRSLKLDYHHDELGNHIATTLPDGRQIQYLHYGPGHVHRISIDHEVISEIERDALHREVSRTQGGLISRYRYDCRARLLDQQTFAGSASGHEATLLVSRAYRYDRAGNLCEMTDLQSGVHRYAYDLLGRLIQSDRQCFHFDPAHNLLGARAASPVIDNRVTESGRNRYVHDTYGNVIEKICGAHAHIHFDHSLNHQIERARIHRSNGEKEIVEYGYDALGRRLFKRDAAAITFFVWESNRLLSEIREDQTYVYLHAPNSFAPLAQVRTCDRADVGEARRTSVLYYHTDQAGMPLEMTDIDGRVQWRARSMAWGNIAETEGTEDACAFRPPDARAAHMHQPLRFQGQYFDAETGLHYNQYRYYDPDAGRFVTPDPIGLLGGMNLYAYPPNPGRWIDPMGLQGVNLNLAGPLVAGWSSLINHGTNIFSVLSHGNPMGVTGETIGDYISASEMAHMIRNSPGFRADQTIWLIACYAGAERDLANPHDTSYGQELANETGQTVIAPTGPAIPRQLGNTAYLELPPGVQWLTFHPHTYTLTVL</sequence>
<dbReference type="Gene3D" id="3.90.930.1">
    <property type="match status" value="1"/>
</dbReference>
<dbReference type="InterPro" id="IPR031325">
    <property type="entry name" value="RHS_repeat"/>
</dbReference>
<dbReference type="EMBL" id="FCOB02000034">
    <property type="protein sequence ID" value="SAK96404.1"/>
    <property type="molecule type" value="Genomic_DNA"/>
</dbReference>